<dbReference type="SUPFAM" id="SSF55781">
    <property type="entry name" value="GAF domain-like"/>
    <property type="match status" value="1"/>
</dbReference>
<dbReference type="EMBL" id="PDWN01000003">
    <property type="protein sequence ID" value="KAF1696498.1"/>
    <property type="molecule type" value="Genomic_DNA"/>
</dbReference>
<evidence type="ECO:0000256" key="4">
    <source>
        <dbReference type="ARBA" id="ARBA00023163"/>
    </source>
</evidence>
<dbReference type="InterPro" id="IPR036390">
    <property type="entry name" value="WH_DNA-bd_sf"/>
</dbReference>
<dbReference type="Pfam" id="PF03444">
    <property type="entry name" value="WHD_HrcA"/>
    <property type="match status" value="1"/>
</dbReference>
<keyword evidence="1 5" id="KW-0678">Repressor</keyword>
<comment type="function">
    <text evidence="5">Negative regulator of class I heat shock genes (grpE-dnaK-dnaJ and groELS operons). Prevents heat-shock induction of these operons.</text>
</comment>
<feature type="domain" description="Winged helix-turn-helix transcription repressor HrcA DNA-binding" evidence="8">
    <location>
        <begin position="14"/>
        <end position="82"/>
    </location>
</feature>
<dbReference type="InterPro" id="IPR023120">
    <property type="entry name" value="WHTH_transcript_rep_HrcA_IDD"/>
</dbReference>
<dbReference type="Gene3D" id="1.10.10.10">
    <property type="entry name" value="Winged helix-like DNA-binding domain superfamily/Winged helix DNA-binding domain"/>
    <property type="match status" value="1"/>
</dbReference>
<dbReference type="InterPro" id="IPR005104">
    <property type="entry name" value="WHTH_HrcA_DNA-bd"/>
</dbReference>
<dbReference type="Pfam" id="PF01628">
    <property type="entry name" value="HrcA"/>
    <property type="match status" value="1"/>
</dbReference>
<evidence type="ECO:0000256" key="6">
    <source>
        <dbReference type="SAM" id="Coils"/>
    </source>
</evidence>
<dbReference type="InterPro" id="IPR036388">
    <property type="entry name" value="WH-like_DNA-bd_sf"/>
</dbReference>
<dbReference type="NCBIfam" id="TIGR00331">
    <property type="entry name" value="hrcA"/>
    <property type="match status" value="1"/>
</dbReference>
<dbReference type="SUPFAM" id="SSF46785">
    <property type="entry name" value="Winged helix' DNA-binding domain"/>
    <property type="match status" value="1"/>
</dbReference>
<evidence type="ECO:0000256" key="2">
    <source>
        <dbReference type="ARBA" id="ARBA00023015"/>
    </source>
</evidence>
<evidence type="ECO:0000259" key="8">
    <source>
        <dbReference type="Pfam" id="PF03444"/>
    </source>
</evidence>
<evidence type="ECO:0000313" key="10">
    <source>
        <dbReference type="Proteomes" id="UP000788419"/>
    </source>
</evidence>
<feature type="coiled-coil region" evidence="6">
    <location>
        <begin position="203"/>
        <end position="230"/>
    </location>
</feature>
<dbReference type="Gene3D" id="3.30.390.60">
    <property type="entry name" value="Heat-inducible transcription repressor hrca homolog, domain 3"/>
    <property type="match status" value="1"/>
</dbReference>
<evidence type="ECO:0000256" key="3">
    <source>
        <dbReference type="ARBA" id="ARBA00023016"/>
    </source>
</evidence>
<keyword evidence="10" id="KW-1185">Reference proteome</keyword>
<accession>A0ABQ6ZA08</accession>
<evidence type="ECO:0000256" key="5">
    <source>
        <dbReference type="HAMAP-Rule" id="MF_00081"/>
    </source>
</evidence>
<dbReference type="RefSeq" id="WP_162408870.1">
    <property type="nucleotide sequence ID" value="NZ_CP093331.1"/>
</dbReference>
<keyword evidence="2 5" id="KW-0805">Transcription regulation</keyword>
<dbReference type="PANTHER" id="PTHR34824">
    <property type="entry name" value="HEAT-INDUCIBLE TRANSCRIPTION REPRESSOR HRCA"/>
    <property type="match status" value="1"/>
</dbReference>
<gene>
    <name evidence="5" type="primary">hrcA</name>
    <name evidence="9" type="ORF">CSC65_04615</name>
</gene>
<comment type="caution">
    <text evidence="9">The sequence shown here is derived from an EMBL/GenBank/DDBJ whole genome shotgun (WGS) entry which is preliminary data.</text>
</comment>
<feature type="domain" description="Heat-inducible transcription repressor HrcA C-terminal" evidence="7">
    <location>
        <begin position="114"/>
        <end position="332"/>
    </location>
</feature>
<proteinExistence type="inferred from homology"/>
<keyword evidence="6" id="KW-0175">Coiled coil</keyword>
<evidence type="ECO:0000259" key="7">
    <source>
        <dbReference type="Pfam" id="PF01628"/>
    </source>
</evidence>
<dbReference type="Proteomes" id="UP000788419">
    <property type="component" value="Unassembled WGS sequence"/>
</dbReference>
<keyword evidence="3 5" id="KW-0346">Stress response</keyword>
<organism evidence="9 10">
    <name type="scientific">Pseudoxanthomonas daejeonensis</name>
    <dbReference type="NCBI Taxonomy" id="266062"/>
    <lineage>
        <taxon>Bacteria</taxon>
        <taxon>Pseudomonadati</taxon>
        <taxon>Pseudomonadota</taxon>
        <taxon>Gammaproteobacteria</taxon>
        <taxon>Lysobacterales</taxon>
        <taxon>Lysobacteraceae</taxon>
        <taxon>Pseudoxanthomonas</taxon>
    </lineage>
</organism>
<keyword evidence="4 5" id="KW-0804">Transcription</keyword>
<reference evidence="9 10" key="1">
    <citation type="submission" date="2017-10" db="EMBL/GenBank/DDBJ databases">
        <title>Whole genome sequencing of members of genus Pseudoxanthomonas.</title>
        <authorList>
            <person name="Kumar S."/>
            <person name="Bansal K."/>
            <person name="Kaur A."/>
            <person name="Patil P."/>
            <person name="Sharma S."/>
            <person name="Patil P.B."/>
        </authorList>
    </citation>
    <scope>NUCLEOTIDE SEQUENCE [LARGE SCALE GENOMIC DNA]</scope>
    <source>
        <strain evidence="9 10">DSM 17801</strain>
    </source>
</reference>
<sequence length="355" mass="38215">MNPNPPPALPLDPRARQLLRTLIGRYIRDGEPVGSQTLARHAGLDVSPATIRNILADLEDSGLLSSPHTSAGRVPTVQGYRVFVDSLLQVKSLGEREMARLRAELTAGAGGTQALLGNASELLSAMTHFVGVVGAPRRGQFAFRQIDFVALGGRRILAIVVFADGEVQNRVVEPQRTFEPAELEKVANYLNTHCAGRPLAQIRATLLHELRQARDEMELLLAQSVELAEQALEPPGDDMVLAGQTRLMGLQDLSDVERLRELFEAFARKREILQLLERTQRAPGVRIFIGEETGLAPLDGVSLVTAPYGAGGQVLGVLGVIGPTRMAYDRVIPVVQAAADVLGAALQSSGERPAT</sequence>
<protein>
    <recommendedName>
        <fullName evidence="5">Heat-inducible transcription repressor HrcA</fullName>
    </recommendedName>
</protein>
<evidence type="ECO:0000256" key="1">
    <source>
        <dbReference type="ARBA" id="ARBA00022491"/>
    </source>
</evidence>
<comment type="similarity">
    <text evidence="5">Belongs to the HrcA family.</text>
</comment>
<dbReference type="Gene3D" id="3.30.450.40">
    <property type="match status" value="1"/>
</dbReference>
<dbReference type="PIRSF" id="PIRSF005485">
    <property type="entry name" value="HrcA"/>
    <property type="match status" value="1"/>
</dbReference>
<dbReference type="PANTHER" id="PTHR34824:SF1">
    <property type="entry name" value="HEAT-INDUCIBLE TRANSCRIPTION REPRESSOR HRCA"/>
    <property type="match status" value="1"/>
</dbReference>
<dbReference type="InterPro" id="IPR002571">
    <property type="entry name" value="HrcA"/>
</dbReference>
<dbReference type="InterPro" id="IPR021153">
    <property type="entry name" value="HrcA_C"/>
</dbReference>
<dbReference type="InterPro" id="IPR029016">
    <property type="entry name" value="GAF-like_dom_sf"/>
</dbReference>
<evidence type="ECO:0000313" key="9">
    <source>
        <dbReference type="EMBL" id="KAF1696498.1"/>
    </source>
</evidence>
<dbReference type="HAMAP" id="MF_00081">
    <property type="entry name" value="HrcA"/>
    <property type="match status" value="1"/>
</dbReference>
<name>A0ABQ6ZA08_9GAMM</name>